<accession>A0ABT9G1J7</accession>
<dbReference type="RefSeq" id="WP_305748885.1">
    <property type="nucleotide sequence ID" value="NZ_JAUZEE010000003.1"/>
</dbReference>
<reference evidence="2 3" key="1">
    <citation type="submission" date="2023-08" db="EMBL/GenBank/DDBJ databases">
        <authorList>
            <person name="Roldan D.M."/>
            <person name="Menes R.J."/>
        </authorList>
    </citation>
    <scope>NUCLEOTIDE SEQUENCE [LARGE SCALE GENOMIC DNA]</scope>
    <source>
        <strain evidence="2 3">CCM 2812</strain>
    </source>
</reference>
<protein>
    <recommendedName>
        <fullName evidence="4">Lipoprotein</fullName>
    </recommendedName>
</protein>
<sequence>MVRQGGLIGALALLLGACASAPVRSADRAASLLPRIEQAIGTPSCQQDSDCRTLPIGQKACGGPEAFLPWSTRTVTTPARQDALAALAREHAQAREAEHRASGRMSTCNVLADPGASCQARRCVLREAPALDPSQIPR</sequence>
<gene>
    <name evidence="2" type="ORF">Q8X39_06710</name>
</gene>
<feature type="chain" id="PRO_5047374596" description="Lipoprotein" evidence="1">
    <location>
        <begin position="26"/>
        <end position="138"/>
    </location>
</feature>
<evidence type="ECO:0008006" key="4">
    <source>
        <dbReference type="Google" id="ProtNLM"/>
    </source>
</evidence>
<organism evidence="2 3">
    <name type="scientific">Leptothrix discophora</name>
    <dbReference type="NCBI Taxonomy" id="89"/>
    <lineage>
        <taxon>Bacteria</taxon>
        <taxon>Pseudomonadati</taxon>
        <taxon>Pseudomonadota</taxon>
        <taxon>Betaproteobacteria</taxon>
        <taxon>Burkholderiales</taxon>
        <taxon>Sphaerotilaceae</taxon>
        <taxon>Leptothrix</taxon>
    </lineage>
</organism>
<keyword evidence="1" id="KW-0732">Signal</keyword>
<dbReference type="Proteomes" id="UP001235760">
    <property type="component" value="Unassembled WGS sequence"/>
</dbReference>
<comment type="caution">
    <text evidence="2">The sequence shown here is derived from an EMBL/GenBank/DDBJ whole genome shotgun (WGS) entry which is preliminary data.</text>
</comment>
<evidence type="ECO:0000313" key="2">
    <source>
        <dbReference type="EMBL" id="MDP4300323.1"/>
    </source>
</evidence>
<evidence type="ECO:0000313" key="3">
    <source>
        <dbReference type="Proteomes" id="UP001235760"/>
    </source>
</evidence>
<dbReference type="PROSITE" id="PS51257">
    <property type="entry name" value="PROKAR_LIPOPROTEIN"/>
    <property type="match status" value="1"/>
</dbReference>
<feature type="signal peptide" evidence="1">
    <location>
        <begin position="1"/>
        <end position="25"/>
    </location>
</feature>
<dbReference type="EMBL" id="JAUZEE010000003">
    <property type="protein sequence ID" value="MDP4300323.1"/>
    <property type="molecule type" value="Genomic_DNA"/>
</dbReference>
<proteinExistence type="predicted"/>
<evidence type="ECO:0000256" key="1">
    <source>
        <dbReference type="SAM" id="SignalP"/>
    </source>
</evidence>
<keyword evidence="3" id="KW-1185">Reference proteome</keyword>
<name>A0ABT9G1J7_LEPDI</name>